<comment type="caution">
    <text evidence="1">The sequence shown here is derived from an EMBL/GenBank/DDBJ whole genome shotgun (WGS) entry which is preliminary data.</text>
</comment>
<organism evidence="1 2">
    <name type="scientific">Pontibacter anaerobius</name>
    <dbReference type="NCBI Taxonomy" id="2993940"/>
    <lineage>
        <taxon>Bacteria</taxon>
        <taxon>Pseudomonadati</taxon>
        <taxon>Bacteroidota</taxon>
        <taxon>Cytophagia</taxon>
        <taxon>Cytophagales</taxon>
        <taxon>Hymenobacteraceae</taxon>
        <taxon>Pontibacter</taxon>
    </lineage>
</organism>
<gene>
    <name evidence="1" type="ORF">OO017_15930</name>
</gene>
<name>A0ABT3RI15_9BACT</name>
<protein>
    <submittedName>
        <fullName evidence="1">Uncharacterized protein</fullName>
    </submittedName>
</protein>
<dbReference type="EMBL" id="JAPFQO010000011">
    <property type="protein sequence ID" value="MCX2741449.1"/>
    <property type="molecule type" value="Genomic_DNA"/>
</dbReference>
<dbReference type="RefSeq" id="WP_266053660.1">
    <property type="nucleotide sequence ID" value="NZ_JAPFQO010000011.1"/>
</dbReference>
<evidence type="ECO:0000313" key="2">
    <source>
        <dbReference type="Proteomes" id="UP001207228"/>
    </source>
</evidence>
<sequence length="378" mass="43774">MDKVLLTRQDLYKLVWTEPMVHLAKRYQLSDIELRKVCQSLAIPTPRSGHWQKVRTGKKVTVIPLPSEYNGESEVDLAKYSTGRGTNQVADSPIVLLQLEIENELKSLIHVPAKLTNPDTLITAARENIESNNRKYNYENIVSNSSGFLDINVSINVLPRALRFMNTFIKALRARGHFVQVQSHTTYVVIREEKIEVLVREKLNRKMVPSKYGSSAEDTPSGILIFKMGNGYSAKEWKDGKLPVEQRLSLILASLELKAKERKEQRIASEKAAEERRIRQRIQYELEQRQEKELIRFKKLLQLAKQWRDAQMLRDYISGVKQQAISSDTLTEEVNHWVDWANEKADWYDPTVKRQDELLDGVDKETLILKKSSNYYGY</sequence>
<evidence type="ECO:0000313" key="1">
    <source>
        <dbReference type="EMBL" id="MCX2741449.1"/>
    </source>
</evidence>
<reference evidence="1 2" key="1">
    <citation type="submission" date="2022-11" db="EMBL/GenBank/DDBJ databases">
        <title>The characterization of three novel Bacteroidetes species and genomic analysis of their roles in tidal elemental geochemical cycles.</title>
        <authorList>
            <person name="Ma K.-J."/>
        </authorList>
    </citation>
    <scope>NUCLEOTIDE SEQUENCE [LARGE SCALE GENOMIC DNA]</scope>
    <source>
        <strain evidence="1 2">M82</strain>
    </source>
</reference>
<accession>A0ABT3RI15</accession>
<keyword evidence="2" id="KW-1185">Reference proteome</keyword>
<proteinExistence type="predicted"/>
<dbReference type="Proteomes" id="UP001207228">
    <property type="component" value="Unassembled WGS sequence"/>
</dbReference>